<evidence type="ECO:0000313" key="2">
    <source>
        <dbReference type="Proteomes" id="UP000203794"/>
    </source>
</evidence>
<reference evidence="1 2" key="1">
    <citation type="submission" date="2014-12" db="EMBL/GenBank/DDBJ databases">
        <title>Genome analysis of a novel jumbo phage RSL2 infecting the phytopathogen Ralstonia solanacearum.</title>
        <authorList>
            <person name="Kawasaki T."/>
            <person name="Fujie M."/>
            <person name="Chatchawankanphanich O."/>
            <person name="Ogata H."/>
            <person name="Yamada T."/>
        </authorList>
    </citation>
    <scope>NUCLEOTIDE SEQUENCE [LARGE SCALE GENOMIC DNA]</scope>
    <source>
        <strain evidence="1 2">RSL2</strain>
    </source>
</reference>
<proteinExistence type="predicted"/>
<protein>
    <submittedName>
        <fullName evidence="1">Uncharacterized protein</fullName>
    </submittedName>
</protein>
<dbReference type="RefSeq" id="YP_009212863.1">
    <property type="nucleotide sequence ID" value="NC_028950.1"/>
</dbReference>
<dbReference type="GeneID" id="26639455"/>
<sequence length="94" mass="11095">MNNLYQVTVLEFCLFLSDKYMDGKKFEEVNWDEVNARLERQNLTVREEKQVREYVYAQRMAMREADFAAKKAEAAIERAMNGVVLRNNLKLEAV</sequence>
<dbReference type="Proteomes" id="UP000203794">
    <property type="component" value="Segment"/>
</dbReference>
<dbReference type="OrthoDB" id="37832at10239"/>
<organism evidence="1 2">
    <name type="scientific">Ralstonia phage RSL2</name>
    <dbReference type="NCBI Taxonomy" id="1585840"/>
    <lineage>
        <taxon>Viruses</taxon>
        <taxon>Duplodnaviria</taxon>
        <taxon>Heunggongvirae</taxon>
        <taxon>Uroviricota</taxon>
        <taxon>Caudoviricetes</taxon>
        <taxon>Chimalliviridae</taxon>
        <taxon>Chiangmaivirus</taxon>
        <taxon>Chiangmaivirus RSL2</taxon>
    </lineage>
</organism>
<accession>A0A0A8J8M7</accession>
<name>A0A0A8J8M7_9CAUD</name>
<keyword evidence="2" id="KW-1185">Reference proteome</keyword>
<dbReference type="EMBL" id="AP014693">
    <property type="protein sequence ID" value="BAQ02542.1"/>
    <property type="molecule type" value="Genomic_DNA"/>
</dbReference>
<evidence type="ECO:0000313" key="1">
    <source>
        <dbReference type="EMBL" id="BAQ02542.1"/>
    </source>
</evidence>
<dbReference type="KEGG" id="vg:26639455"/>